<dbReference type="SUPFAM" id="SSF103473">
    <property type="entry name" value="MFS general substrate transporter"/>
    <property type="match status" value="1"/>
</dbReference>
<reference evidence="8" key="1">
    <citation type="submission" date="2021-01" db="EMBL/GenBank/DDBJ databases">
        <title>Genome sequence of Phenylobacterium sp. 20VBR1 isolated from a valley glaceir, Ny-Alesund, Svalbard.</title>
        <authorList>
            <person name="Thomas F.A."/>
            <person name="Krishnan K.P."/>
            <person name="Sinha R.K."/>
        </authorList>
    </citation>
    <scope>NUCLEOTIDE SEQUENCE</scope>
    <source>
        <strain evidence="8">20VBR1</strain>
    </source>
</reference>
<dbReference type="Pfam" id="PF07690">
    <property type="entry name" value="MFS_1"/>
    <property type="match status" value="1"/>
</dbReference>
<dbReference type="GO" id="GO:0016020">
    <property type="term" value="C:membrane"/>
    <property type="evidence" value="ECO:0007669"/>
    <property type="project" value="UniProtKB-SubCell"/>
</dbReference>
<feature type="transmembrane region" description="Helical" evidence="6">
    <location>
        <begin position="67"/>
        <end position="86"/>
    </location>
</feature>
<dbReference type="Gene3D" id="1.20.1720.10">
    <property type="entry name" value="Multidrug resistance protein D"/>
    <property type="match status" value="1"/>
</dbReference>
<evidence type="ECO:0000256" key="4">
    <source>
        <dbReference type="ARBA" id="ARBA00023136"/>
    </source>
</evidence>
<organism evidence="8">
    <name type="scientific">Phenylobacterium glaciei</name>
    <dbReference type="NCBI Taxonomy" id="2803784"/>
    <lineage>
        <taxon>Bacteria</taxon>
        <taxon>Pseudomonadati</taxon>
        <taxon>Pseudomonadota</taxon>
        <taxon>Alphaproteobacteria</taxon>
        <taxon>Caulobacterales</taxon>
        <taxon>Caulobacteraceae</taxon>
        <taxon>Phenylobacterium</taxon>
    </lineage>
</organism>
<feature type="domain" description="Major facilitator superfamily (MFS) profile" evidence="7">
    <location>
        <begin position="1"/>
        <end position="157"/>
    </location>
</feature>
<comment type="subcellular location">
    <subcellularLocation>
        <location evidence="1">Membrane</location>
        <topology evidence="1">Multi-pass membrane protein</topology>
    </subcellularLocation>
</comment>
<dbReference type="InterPro" id="IPR036259">
    <property type="entry name" value="MFS_trans_sf"/>
</dbReference>
<protein>
    <submittedName>
        <fullName evidence="8">MFS transporter</fullName>
    </submittedName>
</protein>
<evidence type="ECO:0000256" key="6">
    <source>
        <dbReference type="SAM" id="Phobius"/>
    </source>
</evidence>
<feature type="transmembrane region" description="Helical" evidence="6">
    <location>
        <begin position="92"/>
        <end position="115"/>
    </location>
</feature>
<keyword evidence="3 6" id="KW-1133">Transmembrane helix</keyword>
<evidence type="ECO:0000256" key="3">
    <source>
        <dbReference type="ARBA" id="ARBA00022989"/>
    </source>
</evidence>
<accession>A0A974P1K3</accession>
<feature type="transmembrane region" description="Helical" evidence="6">
    <location>
        <begin position="36"/>
        <end position="55"/>
    </location>
</feature>
<keyword evidence="4 6" id="KW-0472">Membrane</keyword>
<evidence type="ECO:0000313" key="8">
    <source>
        <dbReference type="EMBL" id="QQZ48810.1"/>
    </source>
</evidence>
<keyword evidence="2 6" id="KW-0812">Transmembrane</keyword>
<proteinExistence type="predicted"/>
<dbReference type="PROSITE" id="PS50850">
    <property type="entry name" value="MFS"/>
    <property type="match status" value="1"/>
</dbReference>
<feature type="region of interest" description="Disordered" evidence="5">
    <location>
        <begin position="135"/>
        <end position="157"/>
    </location>
</feature>
<evidence type="ECO:0000256" key="1">
    <source>
        <dbReference type="ARBA" id="ARBA00004141"/>
    </source>
</evidence>
<dbReference type="PANTHER" id="PTHR42718">
    <property type="entry name" value="MAJOR FACILITATOR SUPERFAMILY MULTIDRUG TRANSPORTER MFSC"/>
    <property type="match status" value="1"/>
</dbReference>
<dbReference type="AlphaFoldDB" id="A0A974P1K3"/>
<sequence>MLAGTVLGSSLAFIDGSAVNLTIPVIQQQLGGGAAAAQWIMNAYLLFLSALVLVGGAAGDRYGRKRVFVTGVILFTGASVCCGLSPNLPLLITARAVQGIGAALLVPASLAILGASFDKQARGRAVGIWAGAGVSPARSVPCSAAGSPTRSPGAPCS</sequence>
<name>A0A974P1K3_9CAUL</name>
<evidence type="ECO:0000256" key="2">
    <source>
        <dbReference type="ARBA" id="ARBA00022692"/>
    </source>
</evidence>
<evidence type="ECO:0000259" key="7">
    <source>
        <dbReference type="PROSITE" id="PS50850"/>
    </source>
</evidence>
<evidence type="ECO:0000256" key="5">
    <source>
        <dbReference type="SAM" id="MobiDB-lite"/>
    </source>
</evidence>
<dbReference type="EMBL" id="CP068570">
    <property type="protein sequence ID" value="QQZ48810.1"/>
    <property type="molecule type" value="Genomic_DNA"/>
</dbReference>
<dbReference type="InterPro" id="IPR011701">
    <property type="entry name" value="MFS"/>
</dbReference>
<dbReference type="GO" id="GO:0022857">
    <property type="term" value="F:transmembrane transporter activity"/>
    <property type="evidence" value="ECO:0007669"/>
    <property type="project" value="InterPro"/>
</dbReference>
<gene>
    <name evidence="8" type="ORF">JKL49_15695</name>
</gene>
<dbReference type="PANTHER" id="PTHR42718:SF42">
    <property type="entry name" value="EXPORT PROTEIN"/>
    <property type="match status" value="1"/>
</dbReference>
<dbReference type="InterPro" id="IPR020846">
    <property type="entry name" value="MFS_dom"/>
</dbReference>